<dbReference type="AlphaFoldDB" id="A0A1R3G8X3"/>
<dbReference type="InterPro" id="IPR002156">
    <property type="entry name" value="RNaseH_domain"/>
</dbReference>
<dbReference type="Pfam" id="PF13456">
    <property type="entry name" value="RVT_3"/>
    <property type="match status" value="1"/>
</dbReference>
<dbReference type="InterPro" id="IPR012337">
    <property type="entry name" value="RNaseH-like_sf"/>
</dbReference>
<dbReference type="GO" id="GO:0003676">
    <property type="term" value="F:nucleic acid binding"/>
    <property type="evidence" value="ECO:0007669"/>
    <property type="project" value="InterPro"/>
</dbReference>
<dbReference type="PANTHER" id="PTHR47723">
    <property type="entry name" value="OS05G0353850 PROTEIN"/>
    <property type="match status" value="1"/>
</dbReference>
<organism evidence="2 3">
    <name type="scientific">Corchorus olitorius</name>
    <dbReference type="NCBI Taxonomy" id="93759"/>
    <lineage>
        <taxon>Eukaryota</taxon>
        <taxon>Viridiplantae</taxon>
        <taxon>Streptophyta</taxon>
        <taxon>Embryophyta</taxon>
        <taxon>Tracheophyta</taxon>
        <taxon>Spermatophyta</taxon>
        <taxon>Magnoliopsida</taxon>
        <taxon>eudicotyledons</taxon>
        <taxon>Gunneridae</taxon>
        <taxon>Pentapetalae</taxon>
        <taxon>rosids</taxon>
        <taxon>malvids</taxon>
        <taxon>Malvales</taxon>
        <taxon>Malvaceae</taxon>
        <taxon>Grewioideae</taxon>
        <taxon>Apeibeae</taxon>
        <taxon>Corchorus</taxon>
    </lineage>
</organism>
<dbReference type="InterPro" id="IPR036397">
    <property type="entry name" value="RNaseH_sf"/>
</dbReference>
<gene>
    <name evidence="2" type="ORF">COLO4_36420</name>
</gene>
<dbReference type="EMBL" id="AWUE01023224">
    <property type="protein sequence ID" value="OMO54545.1"/>
    <property type="molecule type" value="Genomic_DNA"/>
</dbReference>
<reference evidence="3" key="1">
    <citation type="submission" date="2013-09" db="EMBL/GenBank/DDBJ databases">
        <title>Corchorus olitorius genome sequencing.</title>
        <authorList>
            <person name="Alam M."/>
            <person name="Haque M.S."/>
            <person name="Islam M.S."/>
            <person name="Emdad E.M."/>
            <person name="Islam M.M."/>
            <person name="Ahmed B."/>
            <person name="Halim A."/>
            <person name="Hossen Q.M.M."/>
            <person name="Hossain M.Z."/>
            <person name="Ahmed R."/>
            <person name="Khan M.M."/>
            <person name="Islam R."/>
            <person name="Rashid M.M."/>
            <person name="Khan S.A."/>
            <person name="Rahman M.S."/>
            <person name="Alam M."/>
            <person name="Yahiya A.S."/>
            <person name="Khan M.S."/>
            <person name="Azam M.S."/>
            <person name="Haque T."/>
            <person name="Lashkar M.Z.H."/>
            <person name="Akhand A.I."/>
            <person name="Morshed G."/>
            <person name="Roy S."/>
            <person name="Uddin K.S."/>
            <person name="Rabeya T."/>
            <person name="Hossain A.S."/>
            <person name="Chowdhury A."/>
            <person name="Snigdha A.R."/>
            <person name="Mortoza M.S."/>
            <person name="Matin S.A."/>
            <person name="Hoque S.M.E."/>
            <person name="Islam M.K."/>
            <person name="Roy D.K."/>
            <person name="Haider R."/>
            <person name="Moosa M.M."/>
            <person name="Elias S.M."/>
            <person name="Hasan A.M."/>
            <person name="Jahan S."/>
            <person name="Shafiuddin M."/>
            <person name="Mahmood N."/>
            <person name="Shommy N.S."/>
        </authorList>
    </citation>
    <scope>NUCLEOTIDE SEQUENCE [LARGE SCALE GENOMIC DNA]</scope>
    <source>
        <strain evidence="3">cv. O-4</strain>
    </source>
</reference>
<dbReference type="InterPro" id="IPR044730">
    <property type="entry name" value="RNase_H-like_dom_plant"/>
</dbReference>
<dbReference type="Proteomes" id="UP000187203">
    <property type="component" value="Unassembled WGS sequence"/>
</dbReference>
<dbReference type="CDD" id="cd06222">
    <property type="entry name" value="RNase_H_like"/>
    <property type="match status" value="1"/>
</dbReference>
<evidence type="ECO:0000259" key="1">
    <source>
        <dbReference type="Pfam" id="PF13456"/>
    </source>
</evidence>
<sequence length="708" mass="77653">MTVDVPPLSLLHRCWLLEVELTWEWSRIALDSLASTFFSAIACSSLLHCAFSLSFKLQQKMVELQWSALCTLLLSPLCFKFHEKNGGIAVGSGGDGVLKYPLIRESVQKEEKRVSKDFIVEVRTLDKTILNLEMELAAAIGGSLLSADMNIADTPRKRKYPIVIGMNTAFSSRKRRDSLIMEELGPDNAGYIMIHNLETLLLASSKSIYWASPGPFKWEDLHGSFTLLTSIKGCPRVVAATGYFKVNIQNDVAKNRNVDFGCQKLLTLNQDRNASSKSSEENFLDMLKHAFTSTEDPQIIETLLESAAEIMMAVDVHSQLLLLSLILLVDQLDSLNLTVRMNASRLIHKSCCFHFKGGFELLLSKAVRICCLSGLQAAQKWIVLLKLVVSQEDNDQAVDTLHELAKCLNTDMVPLTLIVNWLPKGYSEVKEHIHEFPLLPSIPALTEVNKAIKEAGGAMTLKNQLRDVVAGLNHENLNIRYMVVSGLSKLLKLTREDVAALINGEGGSDMDILSSLITYLLRGCAEESRTLVGQRLKLTCADCLGALAFRAAPDTIVQDSAALAILKIAGCEASLDENVALMSQTKGKEPLKTSAVGIKTPDSSSGTNSRDSFAMEAFAAMRALSWANEMGFANIIVQGDALSIIKKLQDSAPDPSPIGAYIEEAKAVSFSFTHCTLNHIGRSGNEVAHHLAQHGLALQQVVWIEEMP</sequence>
<evidence type="ECO:0000313" key="2">
    <source>
        <dbReference type="EMBL" id="OMO54545.1"/>
    </source>
</evidence>
<accession>A0A1R3G8X3</accession>
<name>A0A1R3G8X3_9ROSI</name>
<dbReference type="STRING" id="93759.A0A1R3G8X3"/>
<keyword evidence="3" id="KW-1185">Reference proteome</keyword>
<protein>
    <recommendedName>
        <fullName evidence="1">RNase H type-1 domain-containing protein</fullName>
    </recommendedName>
</protein>
<dbReference type="Gene3D" id="3.30.420.10">
    <property type="entry name" value="Ribonuclease H-like superfamily/Ribonuclease H"/>
    <property type="match status" value="1"/>
</dbReference>
<dbReference type="GO" id="GO:0004523">
    <property type="term" value="F:RNA-DNA hybrid ribonuclease activity"/>
    <property type="evidence" value="ECO:0007669"/>
    <property type="project" value="InterPro"/>
</dbReference>
<proteinExistence type="predicted"/>
<dbReference type="InterPro" id="IPR016024">
    <property type="entry name" value="ARM-type_fold"/>
</dbReference>
<dbReference type="OrthoDB" id="381190at2759"/>
<comment type="caution">
    <text evidence="2">The sequence shown here is derived from an EMBL/GenBank/DDBJ whole genome shotgun (WGS) entry which is preliminary data.</text>
</comment>
<dbReference type="SUPFAM" id="SSF48371">
    <property type="entry name" value="ARM repeat"/>
    <property type="match status" value="1"/>
</dbReference>
<evidence type="ECO:0000313" key="3">
    <source>
        <dbReference type="Proteomes" id="UP000187203"/>
    </source>
</evidence>
<dbReference type="SUPFAM" id="SSF53098">
    <property type="entry name" value="Ribonuclease H-like"/>
    <property type="match status" value="1"/>
</dbReference>
<dbReference type="PANTHER" id="PTHR47723:SF21">
    <property type="entry name" value="POLYNUCLEOTIDYL TRANSFERASE, RIBONUCLEASE H-LIKE SUPERFAMILY PROTEIN"/>
    <property type="match status" value="1"/>
</dbReference>
<feature type="domain" description="RNase H type-1" evidence="1">
    <location>
        <begin position="606"/>
        <end position="694"/>
    </location>
</feature>
<dbReference type="InterPro" id="IPR053151">
    <property type="entry name" value="RNase_H-like"/>
</dbReference>